<dbReference type="PANTHER" id="PTHR30213:SF0">
    <property type="entry name" value="UPF0761 MEMBRANE PROTEIN YIHY"/>
    <property type="match status" value="1"/>
</dbReference>
<keyword evidence="2" id="KW-1003">Cell membrane</keyword>
<reference evidence="9" key="1">
    <citation type="journal article" date="2022" name="Int. J. Syst. Evol. Microbiol.">
        <title>Anaeromyxobacter oryzae sp. nov., Anaeromyxobacter diazotrophicus sp. nov. and Anaeromyxobacter paludicola sp. nov., isolated from paddy soils.</title>
        <authorList>
            <person name="Itoh H."/>
            <person name="Xu Z."/>
            <person name="Mise K."/>
            <person name="Masuda Y."/>
            <person name="Ushijima N."/>
            <person name="Hayakawa C."/>
            <person name="Shiratori Y."/>
            <person name="Senoo K."/>
        </authorList>
    </citation>
    <scope>NUCLEOTIDE SEQUENCE [LARGE SCALE GENOMIC DNA]</scope>
    <source>
        <strain evidence="9">Red630</strain>
    </source>
</reference>
<feature type="transmembrane region" description="Helical" evidence="7">
    <location>
        <begin position="44"/>
        <end position="63"/>
    </location>
</feature>
<comment type="subcellular location">
    <subcellularLocation>
        <location evidence="1">Cell membrane</location>
        <topology evidence="1">Multi-pass membrane protein</topology>
    </subcellularLocation>
</comment>
<evidence type="ECO:0000256" key="1">
    <source>
        <dbReference type="ARBA" id="ARBA00004651"/>
    </source>
</evidence>
<proteinExistence type="predicted"/>
<feature type="transmembrane region" description="Helical" evidence="7">
    <location>
        <begin position="107"/>
        <end position="129"/>
    </location>
</feature>
<accession>A0ABM7XC67</accession>
<evidence type="ECO:0000256" key="3">
    <source>
        <dbReference type="ARBA" id="ARBA00022692"/>
    </source>
</evidence>
<evidence type="ECO:0000313" key="8">
    <source>
        <dbReference type="EMBL" id="BDG09445.1"/>
    </source>
</evidence>
<evidence type="ECO:0000256" key="2">
    <source>
        <dbReference type="ARBA" id="ARBA00022475"/>
    </source>
</evidence>
<evidence type="ECO:0000256" key="5">
    <source>
        <dbReference type="ARBA" id="ARBA00023136"/>
    </source>
</evidence>
<keyword evidence="3 7" id="KW-0812">Transmembrane</keyword>
<evidence type="ECO:0000256" key="7">
    <source>
        <dbReference type="SAM" id="Phobius"/>
    </source>
</evidence>
<feature type="region of interest" description="Disordered" evidence="6">
    <location>
        <begin position="440"/>
        <end position="467"/>
    </location>
</feature>
<keyword evidence="9" id="KW-1185">Reference proteome</keyword>
<name>A0ABM7XC67_9BACT</name>
<gene>
    <name evidence="8" type="ORF">AMPC_25580</name>
</gene>
<dbReference type="InterPro" id="IPR017039">
    <property type="entry name" value="Virul_fac_BrkB"/>
</dbReference>
<evidence type="ECO:0000313" key="9">
    <source>
        <dbReference type="Proteomes" id="UP001162734"/>
    </source>
</evidence>
<dbReference type="PANTHER" id="PTHR30213">
    <property type="entry name" value="INNER MEMBRANE PROTEIN YHJD"/>
    <property type="match status" value="1"/>
</dbReference>
<dbReference type="EMBL" id="AP025592">
    <property type="protein sequence ID" value="BDG09445.1"/>
    <property type="molecule type" value="Genomic_DNA"/>
</dbReference>
<keyword evidence="5 7" id="KW-0472">Membrane</keyword>
<evidence type="ECO:0000256" key="4">
    <source>
        <dbReference type="ARBA" id="ARBA00022989"/>
    </source>
</evidence>
<dbReference type="Proteomes" id="UP001162734">
    <property type="component" value="Chromosome"/>
</dbReference>
<feature type="compositionally biased region" description="Low complexity" evidence="6">
    <location>
        <begin position="443"/>
        <end position="459"/>
    </location>
</feature>
<protein>
    <submittedName>
        <fullName evidence="8">Uncharacterized protein</fullName>
    </submittedName>
</protein>
<dbReference type="NCBIfam" id="TIGR00765">
    <property type="entry name" value="yihY_not_rbn"/>
    <property type="match status" value="1"/>
</dbReference>
<feature type="transmembrane region" description="Helical" evidence="7">
    <location>
        <begin position="194"/>
        <end position="215"/>
    </location>
</feature>
<dbReference type="Pfam" id="PF03631">
    <property type="entry name" value="Virul_fac_BrkB"/>
    <property type="match status" value="1"/>
</dbReference>
<keyword evidence="4 7" id="KW-1133">Transmembrane helix</keyword>
<organism evidence="8 9">
    <name type="scientific">Anaeromyxobacter paludicola</name>
    <dbReference type="NCBI Taxonomy" id="2918171"/>
    <lineage>
        <taxon>Bacteria</taxon>
        <taxon>Pseudomonadati</taxon>
        <taxon>Myxococcota</taxon>
        <taxon>Myxococcia</taxon>
        <taxon>Myxococcales</taxon>
        <taxon>Cystobacterineae</taxon>
        <taxon>Anaeromyxobacteraceae</taxon>
        <taxon>Anaeromyxobacter</taxon>
    </lineage>
</organism>
<feature type="transmembrane region" description="Helical" evidence="7">
    <location>
        <begin position="266"/>
        <end position="285"/>
    </location>
</feature>
<feature type="transmembrane region" description="Helical" evidence="7">
    <location>
        <begin position="227"/>
        <end position="246"/>
    </location>
</feature>
<evidence type="ECO:0000256" key="6">
    <source>
        <dbReference type="SAM" id="MobiDB-lite"/>
    </source>
</evidence>
<sequence>MRIWAVRVADLRGWQRLLYRGSRVLYSGFQGFFSNRITVRAAALTYYSVLSIVPFLAFAFAILKGFGAYESFIEKSVRPYLHQTFGDNPALLGATEKILQFVQRTNFSTLGAVGLLILLYTSVSLLSSVEDTLNDIWGAKTRRTLLRQVTDYVTLLVTTPLLILAAGTAATAAQSSRVVEFLRDVSGIGAVIDFLLRFTSVAVVGVAFFALYLILPNVRTRRLSCAIGALVAAVLWQVALVLYVQLQVGVSSYNALYSVLSALPIFLVWTYVSWLVVLVGAQVAASHQNEGLVRQRLRAQQADQALRETLAVVVGAHVAREFLRGGPWRAQARLSELVDVPALAIEETLQALVRAGLLARADVGGAVGYLPGRDLDRIRVSDLKDALRMEPQADAVRAELEARLGPELARVLRGGEEDRRRSPHDVSLRELAGMVGDVDEGRAVAARTPPVAKAPPVATQRPVMDAK</sequence>
<feature type="transmembrane region" description="Helical" evidence="7">
    <location>
        <begin position="149"/>
        <end position="174"/>
    </location>
</feature>